<comment type="caution">
    <text evidence="8">The sequence shown here is derived from an EMBL/GenBank/DDBJ whole genome shotgun (WGS) entry which is preliminary data.</text>
</comment>
<feature type="transmembrane region" description="Helical" evidence="6">
    <location>
        <begin position="84"/>
        <end position="105"/>
    </location>
</feature>
<keyword evidence="9" id="KW-1185">Reference proteome</keyword>
<reference evidence="8 9" key="1">
    <citation type="submission" date="2017-05" db="EMBL/GenBank/DDBJ databases">
        <title>The draft genome sequence of Idiomarina salinarum WNB302.</title>
        <authorList>
            <person name="Sun Y."/>
            <person name="Chen B."/>
            <person name="Du Z."/>
        </authorList>
    </citation>
    <scope>NUCLEOTIDE SEQUENCE [LARGE SCALE GENOMIC DNA]</scope>
    <source>
        <strain evidence="8 9">WNB302</strain>
    </source>
</reference>
<dbReference type="Gene3D" id="6.10.140.1430">
    <property type="match status" value="1"/>
</dbReference>
<evidence type="ECO:0000259" key="7">
    <source>
        <dbReference type="Pfam" id="PF05154"/>
    </source>
</evidence>
<sequence>MSDENKDLGDDLNDMLGDAKKGAKKAADKASEKAEEFSKEAKKLGHEAKEKASEFADEAKETAKEFTEGAKEAFGQNSGDNKKLLAGILGILFGSLGVHKFILGYNKEGGILLGVTLIGYILACVGIGIFIVWITAVIGLIEGIIYLTKSDEDFYNTYQVGKKPWF</sequence>
<evidence type="ECO:0000256" key="3">
    <source>
        <dbReference type="ARBA" id="ARBA00022989"/>
    </source>
</evidence>
<protein>
    <recommendedName>
        <fullName evidence="7">TM2 domain-containing protein</fullName>
    </recommendedName>
</protein>
<dbReference type="AlphaFoldDB" id="A0A265V146"/>
<dbReference type="OrthoDB" id="9816361at2"/>
<evidence type="ECO:0000256" key="6">
    <source>
        <dbReference type="SAM" id="Phobius"/>
    </source>
</evidence>
<evidence type="ECO:0000256" key="5">
    <source>
        <dbReference type="SAM" id="MobiDB-lite"/>
    </source>
</evidence>
<evidence type="ECO:0000313" key="9">
    <source>
        <dbReference type="Proteomes" id="UP000216840"/>
    </source>
</evidence>
<evidence type="ECO:0000256" key="1">
    <source>
        <dbReference type="ARBA" id="ARBA00004141"/>
    </source>
</evidence>
<feature type="region of interest" description="Disordered" evidence="5">
    <location>
        <begin position="1"/>
        <end position="46"/>
    </location>
</feature>
<feature type="compositionally biased region" description="Basic and acidic residues" evidence="5">
    <location>
        <begin position="17"/>
        <end position="46"/>
    </location>
</feature>
<dbReference type="GO" id="GO:0016020">
    <property type="term" value="C:membrane"/>
    <property type="evidence" value="ECO:0007669"/>
    <property type="project" value="UniProtKB-SubCell"/>
</dbReference>
<dbReference type="Proteomes" id="UP000216840">
    <property type="component" value="Unassembled WGS sequence"/>
</dbReference>
<dbReference type="EMBL" id="NGJN01000001">
    <property type="protein sequence ID" value="OZV71017.1"/>
    <property type="molecule type" value="Genomic_DNA"/>
</dbReference>
<evidence type="ECO:0000313" key="8">
    <source>
        <dbReference type="EMBL" id="OZV71017.1"/>
    </source>
</evidence>
<gene>
    <name evidence="8" type="ORF">CA834_02565</name>
</gene>
<keyword evidence="2 6" id="KW-0812">Transmembrane</keyword>
<keyword evidence="3 6" id="KW-1133">Transmembrane helix</keyword>
<feature type="domain" description="TM2" evidence="7">
    <location>
        <begin position="80"/>
        <end position="133"/>
    </location>
</feature>
<comment type="subcellular location">
    <subcellularLocation>
        <location evidence="1">Membrane</location>
        <topology evidence="1">Multi-pass membrane protein</topology>
    </subcellularLocation>
</comment>
<proteinExistence type="predicted"/>
<evidence type="ECO:0000256" key="4">
    <source>
        <dbReference type="ARBA" id="ARBA00023136"/>
    </source>
</evidence>
<evidence type="ECO:0000256" key="2">
    <source>
        <dbReference type="ARBA" id="ARBA00022692"/>
    </source>
</evidence>
<feature type="transmembrane region" description="Helical" evidence="6">
    <location>
        <begin position="117"/>
        <end position="141"/>
    </location>
</feature>
<keyword evidence="4 6" id="KW-0472">Membrane</keyword>
<dbReference type="InterPro" id="IPR007829">
    <property type="entry name" value="TM2"/>
</dbReference>
<accession>A0A265V146</accession>
<dbReference type="RefSeq" id="WP_094967091.1">
    <property type="nucleotide sequence ID" value="NZ_NGJN01000001.1"/>
</dbReference>
<organism evidence="8 9">
    <name type="scientific">Winogradskyella aurantia</name>
    <dbReference type="NCBI Taxonomy" id="1915063"/>
    <lineage>
        <taxon>Bacteria</taxon>
        <taxon>Pseudomonadati</taxon>
        <taxon>Bacteroidota</taxon>
        <taxon>Flavobacteriia</taxon>
        <taxon>Flavobacteriales</taxon>
        <taxon>Flavobacteriaceae</taxon>
        <taxon>Winogradskyella</taxon>
    </lineage>
</organism>
<name>A0A265V146_9FLAO</name>
<dbReference type="Pfam" id="PF05154">
    <property type="entry name" value="TM2"/>
    <property type="match status" value="1"/>
</dbReference>